<keyword evidence="4 7" id="KW-0694">RNA-binding</keyword>
<dbReference type="InterPro" id="IPR000504">
    <property type="entry name" value="RRM_dom"/>
</dbReference>
<gene>
    <name evidence="11" type="ORF">LCOR_07581.1</name>
</gene>
<evidence type="ECO:0000256" key="2">
    <source>
        <dbReference type="ARBA" id="ARBA00022664"/>
    </source>
</evidence>
<feature type="compositionally biased region" description="Basic and acidic residues" evidence="9">
    <location>
        <begin position="49"/>
        <end position="86"/>
    </location>
</feature>
<sequence length="536" mass="60928">MSWNESYDSSGSKSAADLASSFLNSVGQELQGSSSGDPAAYFDSNGQYDHGHEEKYSSRERDDYHREKDYYRDEYRRSDRDSDYRRSSSRRYRDRSRDRRRGRSRSRDRHHHHHRSSRRGDDDNRRRRESSPHRRRRSSSRRDRDENIVPLHKRERKLNNWDVAPAGMEGMTAQQVKQTGLFPLPGQVVGTRTPQSFAPPSSHAYMADGSRVRVTQGAAGPVALNATLARQARRLYVGQIPFGVDENTMADFFNTTMQQFNTTNQDAVVSVQINHDKNYAFVEFQTPEQATAAMQFDGITFQNQTLKVRRPKDYQPPGGEYVDTSSTAVPDTPNKIFIGGLPIYLNDDQVIELLKSFGELRAFNLVKDPATGQSKGFAFCEYEDPSVTDLACQGLNNMELGEKKLVVQRASVGAHKHDHTAPSTMFMPMVVKEDDATRVVQLMNMVTPEELEDDEEYQDIWEDVAEECGKFGRIVDMKIPKPQGGQPVAGLGKIFLRYETTEEAMTALRALAGRKFADRTVVTSFVDEEHYLADNF</sequence>
<feature type="domain" description="RRM" evidence="10">
    <location>
        <begin position="233"/>
        <end position="313"/>
    </location>
</feature>
<dbReference type="Gene3D" id="3.30.70.330">
    <property type="match status" value="3"/>
</dbReference>
<dbReference type="PROSITE" id="PS50102">
    <property type="entry name" value="RRM"/>
    <property type="match status" value="3"/>
</dbReference>
<dbReference type="PANTHER" id="PTHR23139">
    <property type="entry name" value="RNA-BINDING PROTEIN"/>
    <property type="match status" value="1"/>
</dbReference>
<evidence type="ECO:0000313" key="12">
    <source>
        <dbReference type="Proteomes" id="UP000027586"/>
    </source>
</evidence>
<dbReference type="Pfam" id="PF00076">
    <property type="entry name" value="RRM_1"/>
    <property type="match status" value="2"/>
</dbReference>
<evidence type="ECO:0000256" key="1">
    <source>
        <dbReference type="ARBA" id="ARBA00004123"/>
    </source>
</evidence>
<keyword evidence="3" id="KW-0677">Repeat</keyword>
<dbReference type="NCBIfam" id="TIGR01642">
    <property type="entry name" value="U2AF_lg"/>
    <property type="match status" value="1"/>
</dbReference>
<evidence type="ECO:0000259" key="10">
    <source>
        <dbReference type="PROSITE" id="PS50102"/>
    </source>
</evidence>
<keyword evidence="6 8" id="KW-0539">Nucleus</keyword>
<comment type="subcellular location">
    <subcellularLocation>
        <location evidence="1 8">Nucleus</location>
    </subcellularLocation>
</comment>
<feature type="domain" description="RRM" evidence="10">
    <location>
        <begin position="438"/>
        <end position="528"/>
    </location>
</feature>
<evidence type="ECO:0000256" key="5">
    <source>
        <dbReference type="ARBA" id="ARBA00023187"/>
    </source>
</evidence>
<dbReference type="GO" id="GO:0008380">
    <property type="term" value="P:RNA splicing"/>
    <property type="evidence" value="ECO:0007669"/>
    <property type="project" value="UniProtKB-KW"/>
</dbReference>
<evidence type="ECO:0000256" key="3">
    <source>
        <dbReference type="ARBA" id="ARBA00022737"/>
    </source>
</evidence>
<dbReference type="CDD" id="cd12230">
    <property type="entry name" value="RRM1_U2AF65"/>
    <property type="match status" value="1"/>
</dbReference>
<feature type="compositionally biased region" description="Basic and acidic residues" evidence="9">
    <location>
        <begin position="118"/>
        <end position="132"/>
    </location>
</feature>
<keyword evidence="2 8" id="KW-0507">mRNA processing</keyword>
<dbReference type="FunFam" id="3.30.70.330:FF:000676">
    <property type="entry name" value="U2 snRNP auxiliary factor large subunit"/>
    <property type="match status" value="1"/>
</dbReference>
<keyword evidence="5 8" id="KW-0508">mRNA splicing</keyword>
<dbReference type="InterPro" id="IPR003954">
    <property type="entry name" value="RRM_euk-type"/>
</dbReference>
<evidence type="ECO:0000313" key="11">
    <source>
        <dbReference type="EMBL" id="CDH56549.1"/>
    </source>
</evidence>
<dbReference type="AlphaFoldDB" id="A0A068S2R9"/>
<dbReference type="SMART" id="SM00361">
    <property type="entry name" value="RRM_1"/>
    <property type="match status" value="2"/>
</dbReference>
<dbReference type="CDD" id="cd12231">
    <property type="entry name" value="RRM2_U2AF65"/>
    <property type="match status" value="1"/>
</dbReference>
<reference evidence="11" key="1">
    <citation type="submission" date="2013-08" db="EMBL/GenBank/DDBJ databases">
        <title>Gene expansion shapes genome architecture in the human pathogen Lichtheimia corymbifera: an evolutionary genomics analysis in the ancient terrestrial Mucorales (Mucoromycotina).</title>
        <authorList>
            <person name="Schwartze V.U."/>
            <person name="Winter S."/>
            <person name="Shelest E."/>
            <person name="Marcet-Houben M."/>
            <person name="Horn F."/>
            <person name="Wehner S."/>
            <person name="Hoffmann K."/>
            <person name="Riege K."/>
            <person name="Sammeth M."/>
            <person name="Nowrousian M."/>
            <person name="Valiante V."/>
            <person name="Linde J."/>
            <person name="Jacobsen I.D."/>
            <person name="Marz M."/>
            <person name="Brakhage A.A."/>
            <person name="Gabaldon T."/>
            <person name="Bocker S."/>
            <person name="Voigt K."/>
        </authorList>
    </citation>
    <scope>NUCLEOTIDE SEQUENCE [LARGE SCALE GENOMIC DNA]</scope>
    <source>
        <strain evidence="11">FSU 9682</strain>
    </source>
</reference>
<dbReference type="GO" id="GO:0005634">
    <property type="term" value="C:nucleus"/>
    <property type="evidence" value="ECO:0007669"/>
    <property type="project" value="UniProtKB-SubCell"/>
</dbReference>
<dbReference type="VEuPathDB" id="FungiDB:LCOR_07581.1"/>
<dbReference type="OrthoDB" id="10266058at2759"/>
<comment type="caution">
    <text evidence="11">The sequence shown here is derived from an EMBL/GenBank/DDBJ whole genome shotgun (WGS) entry which is preliminary data.</text>
</comment>
<dbReference type="InterPro" id="IPR035979">
    <property type="entry name" value="RBD_domain_sf"/>
</dbReference>
<dbReference type="CDD" id="cd12232">
    <property type="entry name" value="RRM3_U2AF65"/>
    <property type="match status" value="1"/>
</dbReference>
<dbReference type="InterPro" id="IPR006529">
    <property type="entry name" value="U2AF_lg"/>
</dbReference>
<evidence type="ECO:0000256" key="8">
    <source>
        <dbReference type="RuleBase" id="RU364135"/>
    </source>
</evidence>
<evidence type="ECO:0000256" key="7">
    <source>
        <dbReference type="PROSITE-ProRule" id="PRU00176"/>
    </source>
</evidence>
<dbReference type="EMBL" id="CBTN010000038">
    <property type="protein sequence ID" value="CDH56549.1"/>
    <property type="molecule type" value="Genomic_DNA"/>
</dbReference>
<comment type="function">
    <text evidence="8">Necessary for the splicing of pre-mRNA.</text>
</comment>
<evidence type="ECO:0000256" key="6">
    <source>
        <dbReference type="ARBA" id="ARBA00023242"/>
    </source>
</evidence>
<keyword evidence="12" id="KW-1185">Reference proteome</keyword>
<evidence type="ECO:0000256" key="4">
    <source>
        <dbReference type="ARBA" id="ARBA00022884"/>
    </source>
</evidence>
<feature type="domain" description="RRM" evidence="10">
    <location>
        <begin position="334"/>
        <end position="412"/>
    </location>
</feature>
<comment type="similarity">
    <text evidence="8">Belongs to the splicing factor SR family.</text>
</comment>
<feature type="region of interest" description="Disordered" evidence="9">
    <location>
        <begin position="28"/>
        <end position="150"/>
    </location>
</feature>
<dbReference type="GO" id="GO:0006397">
    <property type="term" value="P:mRNA processing"/>
    <property type="evidence" value="ECO:0007669"/>
    <property type="project" value="UniProtKB-KW"/>
</dbReference>
<evidence type="ECO:0000256" key="9">
    <source>
        <dbReference type="SAM" id="MobiDB-lite"/>
    </source>
</evidence>
<protein>
    <recommendedName>
        <fullName evidence="8">Splicing factor U2AF subunit</fullName>
    </recommendedName>
    <alternativeName>
        <fullName evidence="8">U2 snRNP auxiliary factor large subunit</fullName>
    </alternativeName>
</protein>
<proteinExistence type="inferred from homology"/>
<dbReference type="STRING" id="1263082.A0A068S2R9"/>
<dbReference type="SMART" id="SM00360">
    <property type="entry name" value="RRM"/>
    <property type="match status" value="3"/>
</dbReference>
<dbReference type="Proteomes" id="UP000027586">
    <property type="component" value="Unassembled WGS sequence"/>
</dbReference>
<organism evidence="11 12">
    <name type="scientific">Lichtheimia corymbifera JMRC:FSU:9682</name>
    <dbReference type="NCBI Taxonomy" id="1263082"/>
    <lineage>
        <taxon>Eukaryota</taxon>
        <taxon>Fungi</taxon>
        <taxon>Fungi incertae sedis</taxon>
        <taxon>Mucoromycota</taxon>
        <taxon>Mucoromycotina</taxon>
        <taxon>Mucoromycetes</taxon>
        <taxon>Mucorales</taxon>
        <taxon>Lichtheimiaceae</taxon>
        <taxon>Lichtheimia</taxon>
    </lineage>
</organism>
<feature type="compositionally biased region" description="Basic residues" evidence="9">
    <location>
        <begin position="87"/>
        <end position="117"/>
    </location>
</feature>
<dbReference type="InterPro" id="IPR012677">
    <property type="entry name" value="Nucleotide-bd_a/b_plait_sf"/>
</dbReference>
<name>A0A068S2R9_9FUNG</name>
<dbReference type="FunFam" id="3.30.70.330:FF:000097">
    <property type="entry name" value="U2 snRNP auxiliary factor large subunit"/>
    <property type="match status" value="1"/>
</dbReference>
<accession>A0A068S2R9</accession>
<dbReference type="SUPFAM" id="SSF54928">
    <property type="entry name" value="RNA-binding domain, RBD"/>
    <property type="match status" value="2"/>
</dbReference>
<dbReference type="GO" id="GO:0003723">
    <property type="term" value="F:RNA binding"/>
    <property type="evidence" value="ECO:0007669"/>
    <property type="project" value="UniProtKB-UniRule"/>
</dbReference>